<proteinExistence type="predicted"/>
<dbReference type="InterPro" id="IPR000320">
    <property type="entry name" value="Hedgehog_signalling_dom"/>
</dbReference>
<feature type="domain" description="Hedgehog N-terminal signalling" evidence="2">
    <location>
        <begin position="33"/>
        <end position="121"/>
    </location>
</feature>
<dbReference type="GO" id="GO:0010468">
    <property type="term" value="P:regulation of gene expression"/>
    <property type="evidence" value="ECO:0007669"/>
    <property type="project" value="TreeGrafter"/>
</dbReference>
<protein>
    <recommendedName>
        <fullName evidence="2">Hedgehog N-terminal signalling domain-containing protein</fullName>
    </recommendedName>
</protein>
<gene>
    <name evidence="3" type="ORF">LARSCL_LOCUS7302</name>
</gene>
<dbReference type="GO" id="GO:0007267">
    <property type="term" value="P:cell-cell signaling"/>
    <property type="evidence" value="ECO:0007669"/>
    <property type="project" value="InterPro"/>
</dbReference>
<evidence type="ECO:0000256" key="1">
    <source>
        <dbReference type="SAM" id="SignalP"/>
    </source>
</evidence>
<dbReference type="Pfam" id="PF01085">
    <property type="entry name" value="HH_signal"/>
    <property type="match status" value="1"/>
</dbReference>
<dbReference type="GO" id="GO:0005113">
    <property type="term" value="F:patched binding"/>
    <property type="evidence" value="ECO:0007669"/>
    <property type="project" value="TreeGrafter"/>
</dbReference>
<feature type="chain" id="PRO_5043348496" description="Hedgehog N-terminal signalling domain-containing protein" evidence="1">
    <location>
        <begin position="33"/>
        <end position="147"/>
    </location>
</feature>
<reference evidence="3 4" key="1">
    <citation type="submission" date="2024-04" db="EMBL/GenBank/DDBJ databases">
        <authorList>
            <person name="Rising A."/>
            <person name="Reimegard J."/>
            <person name="Sonavane S."/>
            <person name="Akerstrom W."/>
            <person name="Nylinder S."/>
            <person name="Hedman E."/>
            <person name="Kallberg Y."/>
        </authorList>
    </citation>
    <scope>NUCLEOTIDE SEQUENCE [LARGE SCALE GENOMIC DNA]</scope>
</reference>
<dbReference type="Gene3D" id="3.30.1380.10">
    <property type="match status" value="1"/>
</dbReference>
<dbReference type="Proteomes" id="UP001497382">
    <property type="component" value="Unassembled WGS sequence"/>
</dbReference>
<keyword evidence="4" id="KW-1185">Reference proteome</keyword>
<dbReference type="EMBL" id="CAXIEN010000075">
    <property type="protein sequence ID" value="CAL1274130.1"/>
    <property type="molecule type" value="Genomic_DNA"/>
</dbReference>
<evidence type="ECO:0000259" key="2">
    <source>
        <dbReference type="Pfam" id="PF01085"/>
    </source>
</evidence>
<evidence type="ECO:0000313" key="4">
    <source>
        <dbReference type="Proteomes" id="UP001497382"/>
    </source>
</evidence>
<name>A0AAV1ZQJ4_9ARAC</name>
<dbReference type="SUPFAM" id="SSF55166">
    <property type="entry name" value="Hedgehog/DD-peptidase"/>
    <property type="match status" value="1"/>
</dbReference>
<accession>A0AAV1ZQJ4</accession>
<keyword evidence="1" id="KW-0732">Signal</keyword>
<evidence type="ECO:0000313" key="3">
    <source>
        <dbReference type="EMBL" id="CAL1274130.1"/>
    </source>
</evidence>
<feature type="signal peptide" evidence="1">
    <location>
        <begin position="1"/>
        <end position="32"/>
    </location>
</feature>
<dbReference type="AlphaFoldDB" id="A0AAV1ZQJ4"/>
<organism evidence="3 4">
    <name type="scientific">Larinioides sclopetarius</name>
    <dbReference type="NCBI Taxonomy" id="280406"/>
    <lineage>
        <taxon>Eukaryota</taxon>
        <taxon>Metazoa</taxon>
        <taxon>Ecdysozoa</taxon>
        <taxon>Arthropoda</taxon>
        <taxon>Chelicerata</taxon>
        <taxon>Arachnida</taxon>
        <taxon>Araneae</taxon>
        <taxon>Araneomorphae</taxon>
        <taxon>Entelegynae</taxon>
        <taxon>Araneoidea</taxon>
        <taxon>Araneidae</taxon>
        <taxon>Larinioides</taxon>
    </lineage>
</organism>
<comment type="caution">
    <text evidence="3">The sequence shown here is derived from an EMBL/GenBank/DDBJ whole genome shotgun (WGS) entry which is preliminary data.</text>
</comment>
<dbReference type="PANTHER" id="PTHR11889:SF31">
    <property type="entry name" value="PROTEIN HEDGEHOG"/>
    <property type="match status" value="1"/>
</dbReference>
<dbReference type="GO" id="GO:0007224">
    <property type="term" value="P:smoothened signaling pathway"/>
    <property type="evidence" value="ECO:0007669"/>
    <property type="project" value="TreeGrafter"/>
</dbReference>
<dbReference type="GO" id="GO:0005615">
    <property type="term" value="C:extracellular space"/>
    <property type="evidence" value="ECO:0007669"/>
    <property type="project" value="TreeGrafter"/>
</dbReference>
<dbReference type="GO" id="GO:0001708">
    <property type="term" value="P:cell fate specification"/>
    <property type="evidence" value="ECO:0007669"/>
    <property type="project" value="TreeGrafter"/>
</dbReference>
<dbReference type="InterPro" id="IPR050387">
    <property type="entry name" value="Hedgehog_Signaling"/>
</dbReference>
<sequence>MLQQESHRVCSNRKKHLLLALCLCLVWSGVHPCGPGRSGARRRSIRKLTPLVYKQHVPNVPENSIAASGPSEKRIRRDDPRFKELVLNYNPDIVYKDKKGTGADRVMTQTSSRVTVNNLKIESFLVIENLIGPERGKENERHKKNNP</sequence>
<dbReference type="InterPro" id="IPR009045">
    <property type="entry name" value="Zn_M74/Hedgehog-like"/>
</dbReference>
<dbReference type="GO" id="GO:0005509">
    <property type="term" value="F:calcium ion binding"/>
    <property type="evidence" value="ECO:0007669"/>
    <property type="project" value="TreeGrafter"/>
</dbReference>
<dbReference type="PANTHER" id="PTHR11889">
    <property type="entry name" value="HEDGEHOG"/>
    <property type="match status" value="1"/>
</dbReference>